<name>A0ABY7NMF2_9SPHN</name>
<evidence type="ECO:0000256" key="2">
    <source>
        <dbReference type="SAM" id="SignalP"/>
    </source>
</evidence>
<evidence type="ECO:0008006" key="5">
    <source>
        <dbReference type="Google" id="ProtNLM"/>
    </source>
</evidence>
<feature type="region of interest" description="Disordered" evidence="1">
    <location>
        <begin position="147"/>
        <end position="181"/>
    </location>
</feature>
<evidence type="ECO:0000313" key="3">
    <source>
        <dbReference type="EMBL" id="WBO22688.1"/>
    </source>
</evidence>
<dbReference type="EMBL" id="CP115174">
    <property type="protein sequence ID" value="WBO22688.1"/>
    <property type="molecule type" value="Genomic_DNA"/>
</dbReference>
<keyword evidence="2" id="KW-0732">Signal</keyword>
<dbReference type="Proteomes" id="UP001210865">
    <property type="component" value="Chromosome"/>
</dbReference>
<feature type="signal peptide" evidence="2">
    <location>
        <begin position="1"/>
        <end position="25"/>
    </location>
</feature>
<keyword evidence="4" id="KW-1185">Reference proteome</keyword>
<proteinExistence type="predicted"/>
<protein>
    <recommendedName>
        <fullName evidence="5">DUF4412 domain-containing protein</fullName>
    </recommendedName>
</protein>
<dbReference type="RefSeq" id="WP_270077330.1">
    <property type="nucleotide sequence ID" value="NZ_CP115174.1"/>
</dbReference>
<accession>A0ABY7NMF2</accession>
<sequence length="205" mass="20926">MRLSRTLLVTSIAAAIAGVTAVAAADRQPVHTLLVHLPDGSVEQVRYTGDVAPHVVLHPVAADPMLAAFGADDSPFAMMDRISAQMDAQMSGLMRQAAMMQQMTPEQLRQTALAGAPAGATSSFTMISTSGGNGACSQSIRTVSLGDGRAPQVTRTASGDCGSAMQGRSQGLTPTVAPAAKAPPVATPAVLPVKPVAPKVDRDSI</sequence>
<evidence type="ECO:0000256" key="1">
    <source>
        <dbReference type="SAM" id="MobiDB-lite"/>
    </source>
</evidence>
<feature type="compositionally biased region" description="Low complexity" evidence="1">
    <location>
        <begin position="172"/>
        <end position="181"/>
    </location>
</feature>
<gene>
    <name evidence="3" type="ORF">PBT88_00595</name>
</gene>
<reference evidence="3 4" key="1">
    <citation type="submission" date="2022-12" db="EMBL/GenBank/DDBJ databases">
        <title>Sphingomonas abieness sp. nov., an endophytic bacterium isolated from Abies koreana.</title>
        <authorList>
            <person name="Jiang L."/>
            <person name="Lee J."/>
        </authorList>
    </citation>
    <scope>NUCLEOTIDE SEQUENCE [LARGE SCALE GENOMIC DNA]</scope>
    <source>
        <strain evidence="4">PAMB 00755</strain>
    </source>
</reference>
<evidence type="ECO:0000313" key="4">
    <source>
        <dbReference type="Proteomes" id="UP001210865"/>
    </source>
</evidence>
<organism evidence="3 4">
    <name type="scientific">Sphingomonas abietis</name>
    <dbReference type="NCBI Taxonomy" id="3012344"/>
    <lineage>
        <taxon>Bacteria</taxon>
        <taxon>Pseudomonadati</taxon>
        <taxon>Pseudomonadota</taxon>
        <taxon>Alphaproteobacteria</taxon>
        <taxon>Sphingomonadales</taxon>
        <taxon>Sphingomonadaceae</taxon>
        <taxon>Sphingomonas</taxon>
    </lineage>
</organism>
<feature type="chain" id="PRO_5046094206" description="DUF4412 domain-containing protein" evidence="2">
    <location>
        <begin position="26"/>
        <end position="205"/>
    </location>
</feature>